<keyword evidence="1" id="KW-1133">Transmembrane helix</keyword>
<dbReference type="AlphaFoldDB" id="A0A6J5ZAI6"/>
<feature type="transmembrane region" description="Helical" evidence="1">
    <location>
        <begin position="6"/>
        <end position="31"/>
    </location>
</feature>
<organism evidence="2">
    <name type="scientific">freshwater metagenome</name>
    <dbReference type="NCBI Taxonomy" id="449393"/>
    <lineage>
        <taxon>unclassified sequences</taxon>
        <taxon>metagenomes</taxon>
        <taxon>ecological metagenomes</taxon>
    </lineage>
</organism>
<sequence length="173" mass="18755">MSSFNSSVGLVAVIACAIAAIALIGLIVVIVKLRGLRRDQRLVIGDSERDITAHAADLERQFVVLHDHLIDIATRLDGRVANAETRLDGAISHRSVVRYDAYNELSGHQSVSIALLDSHRSGIVISSIQHRDQARFYIRQIEGGKGTVELSPEEQQAVKAAISGEVLDVVESP</sequence>
<evidence type="ECO:0000256" key="1">
    <source>
        <dbReference type="SAM" id="Phobius"/>
    </source>
</evidence>
<keyword evidence="1" id="KW-0472">Membrane</keyword>
<dbReference type="InterPro" id="IPR027981">
    <property type="entry name" value="DUF4446"/>
</dbReference>
<name>A0A6J5ZAI6_9ZZZZ</name>
<reference evidence="2" key="1">
    <citation type="submission" date="2020-05" db="EMBL/GenBank/DDBJ databases">
        <authorList>
            <person name="Chiriac C."/>
            <person name="Salcher M."/>
            <person name="Ghai R."/>
            <person name="Kavagutti S V."/>
        </authorList>
    </citation>
    <scope>NUCLEOTIDE SEQUENCE</scope>
</reference>
<accession>A0A6J5ZAI6</accession>
<proteinExistence type="predicted"/>
<evidence type="ECO:0000313" key="2">
    <source>
        <dbReference type="EMBL" id="CAB4338478.1"/>
    </source>
</evidence>
<dbReference type="Pfam" id="PF14584">
    <property type="entry name" value="DUF4446"/>
    <property type="match status" value="1"/>
</dbReference>
<dbReference type="EMBL" id="CAESAO010000019">
    <property type="protein sequence ID" value="CAB4338478.1"/>
    <property type="molecule type" value="Genomic_DNA"/>
</dbReference>
<keyword evidence="1" id="KW-0812">Transmembrane</keyword>
<protein>
    <submittedName>
        <fullName evidence="2">Unannotated protein</fullName>
    </submittedName>
</protein>
<gene>
    <name evidence="2" type="ORF">UFOPK3522_00378</name>
</gene>